<dbReference type="InterPro" id="IPR013083">
    <property type="entry name" value="Znf_RING/FYVE/PHD"/>
</dbReference>
<feature type="compositionally biased region" description="Polar residues" evidence="4">
    <location>
        <begin position="1283"/>
        <end position="1301"/>
    </location>
</feature>
<feature type="region of interest" description="Disordered" evidence="4">
    <location>
        <begin position="878"/>
        <end position="897"/>
    </location>
</feature>
<dbReference type="SMART" id="SM00249">
    <property type="entry name" value="PHD"/>
    <property type="match status" value="1"/>
</dbReference>
<feature type="compositionally biased region" description="Basic and acidic residues" evidence="4">
    <location>
        <begin position="837"/>
        <end position="847"/>
    </location>
</feature>
<dbReference type="SUPFAM" id="SSF90073">
    <property type="entry name" value="GCM domain"/>
    <property type="match status" value="1"/>
</dbReference>
<keyword evidence="7" id="KW-1185">Reference proteome</keyword>
<dbReference type="InterPro" id="IPR003902">
    <property type="entry name" value="Tscrpt_reg_GCM"/>
</dbReference>
<sequence length="1798" mass="200435">MSFCGASQIGAQVKGAPAFKPVTKGRIHSFSLENGLWEVSDLDQVPELRLSGSWVHIRSIEACLKCLIVDEIKVESRMCWVDMVLGLCREHSGDLEQVEAHAGLVDDTGHLTSEYDGKLAASLFGFTPTSSDPAHAPTLPSEPGPPPIPGNRPVLAPPKIPTSPVYGSSPATAQSNRPPCSLIPATVPHFSRSQTFSDPLVYGSTPAIAQSNTTPFQNVSPMGTYDNSTWAWPSNGGPIPLLQIPAPMPHYFHPYPYFQPPPHIPQSAFSPQALGNLAGASSWAAQPPAAPQFLASTARPTSVPIAPLIPDAPSYRWPDGNIKLECTTGQEPMGWDDEGWKWRSTGSRKNGLPADASRVDKRVCLGVFRCSCVSSDGLASRFHRPKSAKGARNKQHEDICHICRGNLVHIPCSATLIYYEYVNDDGVSQAVRQHTGRHSHPRPPVIKLSQSELEALDEQVRQNPQASAQQLRAGAGASQISIGEIAPLLLNSRKARNEVEKSKVRQQIIAPPSTRNSGFQLLQSFSSLKESFETPWIVKADLLDRQFICMQTPFMRDVLLRDSVESWHTENLQPESGRHGIITDGTHDFFKEGILLTSLVFSQVVLRWVVILYTWIGRQDEDHHTPHFSQLVNILDFSNAQRNGFIEAFVSYMCSRIPAWNTLSARSQALERASLKERAMALLVGCGIHWKRSTHKIKQVIGSKFLYRFEALISILESSTTTSEDFLQAVGAIFVEFPEVRPWLSWWILPGNGGMIFPAMQKMPASLRAKLPGSTNGGESAHNMLYQAAGRGHDIWEGVKRLYRVQRETEMLYQAVTAGHVEARFQGSKPQSSSRLRSYENDGRAPDTRSRLAAVQLLEAQLATQKSQMTEDERFIAANSQAPKKSTKPPSGALRSPGSNLLQSYSWDANSCFIDAPLEAYFRAFGCMSEAIRAEFLRRTRAEAPLTGLRDIIEHFWLRGLLSGAVPSKDYPETKAVHARLVTALDAGQRNVKRLLNTRWDSATFVPGMPGCARTWLNQMITRETTPRIQRYFGTQDTLHYICPSNHSMDKLLPEIHLVIGINGADLSLVQETDADQPSLEEYLNRRIPRERFGSSRSSSFAPLHMVHKIASCSHANCDSEAELTSISTEWPLLLRITPVWDQRGVSDQDSSLKDLYCPLVLNLGPDVEYELISRVFYIGPTHDGAIGHYITETRVRDGAYLHNDQVRNGSLASIGPLFVLEKFNKRVSFVVYLRRSLLSARTRTIAEIQQDFAKIVPRVQESIPVNSDTESEVNEMILDALGTSTQNSRGRHSFSSSPTREPSLDDFYTPEQSPQLEESTTHNCNTLLRSPTDTDSMTPCPVRCDGCAVEAQDGDDDPNEVQCESCRFWSHMACLDKDIDWEDPAVRFICSRCETNNEDSDPLGLFKVGELVMLPNPFAKENWKADGVRWYPAKFICHYPRRSGSRLEYKFEFLACNNYADQKRQGDDLSTFLLVRTTYKTREFCQEISVIELEPSQIGKVILPSYADVRLLSDENLEANVRLLSANNPQLSKAFSLAMAPLAKLLAEFNPNNPVISSYNQFSTAQALLHEDARSELDEWRGGLNLDPTMPELAILIRHAEPVLMVHPSLSSIELSEREMRVRGVGYVLLQLLEIQDQLGEPLNLNGDMLKDLIDGSVRPVPAEGVDALVAMLAQAGLRKRGAREKWTEEQFEKIGRKFYADHSIFDPDIRPPTFERIRPSNNEPSLAQPVEEPLRSKRERKNAGTELQKARKRAKISLDTEQSGAELRNHNTSGRGKRGGNKRAGATSQRRSTRLN</sequence>
<dbReference type="InterPro" id="IPR036115">
    <property type="entry name" value="GCM_dom_sf"/>
</dbReference>
<keyword evidence="1" id="KW-0479">Metal-binding</keyword>
<protein>
    <recommendedName>
        <fullName evidence="5">GCM domain-containing protein</fullName>
    </recommendedName>
</protein>
<reference evidence="6" key="1">
    <citation type="submission" date="2023-03" db="EMBL/GenBank/DDBJ databases">
        <title>Massive genome expansion in bonnet fungi (Mycena s.s.) driven by repeated elements and novel gene families across ecological guilds.</title>
        <authorList>
            <consortium name="Lawrence Berkeley National Laboratory"/>
            <person name="Harder C.B."/>
            <person name="Miyauchi S."/>
            <person name="Viragh M."/>
            <person name="Kuo A."/>
            <person name="Thoen E."/>
            <person name="Andreopoulos B."/>
            <person name="Lu D."/>
            <person name="Skrede I."/>
            <person name="Drula E."/>
            <person name="Henrissat B."/>
            <person name="Morin E."/>
            <person name="Kohler A."/>
            <person name="Barry K."/>
            <person name="LaButti K."/>
            <person name="Morin E."/>
            <person name="Salamov A."/>
            <person name="Lipzen A."/>
            <person name="Mereny Z."/>
            <person name="Hegedus B."/>
            <person name="Baldrian P."/>
            <person name="Stursova M."/>
            <person name="Weitz H."/>
            <person name="Taylor A."/>
            <person name="Grigoriev I.V."/>
            <person name="Nagy L.G."/>
            <person name="Martin F."/>
            <person name="Kauserud H."/>
        </authorList>
    </citation>
    <scope>NUCLEOTIDE SEQUENCE</scope>
    <source>
        <strain evidence="6">9144</strain>
    </source>
</reference>
<feature type="region of interest" description="Disordered" evidence="4">
    <location>
        <begin position="824"/>
        <end position="847"/>
    </location>
</feature>
<feature type="domain" description="GCM" evidence="5">
    <location>
        <begin position="295"/>
        <end position="456"/>
    </location>
</feature>
<evidence type="ECO:0000313" key="6">
    <source>
        <dbReference type="EMBL" id="KAJ7194345.1"/>
    </source>
</evidence>
<feature type="region of interest" description="Disordered" evidence="4">
    <location>
        <begin position="130"/>
        <end position="184"/>
    </location>
</feature>
<evidence type="ECO:0000256" key="2">
    <source>
        <dbReference type="ARBA" id="ARBA00022771"/>
    </source>
</evidence>
<feature type="region of interest" description="Disordered" evidence="4">
    <location>
        <begin position="1283"/>
        <end position="1331"/>
    </location>
</feature>
<evidence type="ECO:0000256" key="4">
    <source>
        <dbReference type="SAM" id="MobiDB-lite"/>
    </source>
</evidence>
<dbReference type="CDD" id="cd15489">
    <property type="entry name" value="PHD_SF"/>
    <property type="match status" value="1"/>
</dbReference>
<dbReference type="Proteomes" id="UP001219525">
    <property type="component" value="Unassembled WGS sequence"/>
</dbReference>
<dbReference type="GO" id="GO:0003677">
    <property type="term" value="F:DNA binding"/>
    <property type="evidence" value="ECO:0007669"/>
    <property type="project" value="InterPro"/>
</dbReference>
<accession>A0AAD6UXE1</accession>
<feature type="compositionally biased region" description="Pro residues" evidence="4">
    <location>
        <begin position="140"/>
        <end position="161"/>
    </location>
</feature>
<feature type="compositionally biased region" description="Polar residues" evidence="4">
    <location>
        <begin position="1311"/>
        <end position="1331"/>
    </location>
</feature>
<feature type="region of interest" description="Disordered" evidence="4">
    <location>
        <begin position="1712"/>
        <end position="1798"/>
    </location>
</feature>
<evidence type="ECO:0000256" key="1">
    <source>
        <dbReference type="ARBA" id="ARBA00022723"/>
    </source>
</evidence>
<proteinExistence type="predicted"/>
<dbReference type="SUPFAM" id="SSF57903">
    <property type="entry name" value="FYVE/PHD zinc finger"/>
    <property type="match status" value="1"/>
</dbReference>
<dbReference type="Gene3D" id="3.30.40.10">
    <property type="entry name" value="Zinc/RING finger domain, C3HC4 (zinc finger)"/>
    <property type="match status" value="1"/>
</dbReference>
<dbReference type="Pfam" id="PF03615">
    <property type="entry name" value="GCM"/>
    <property type="match status" value="1"/>
</dbReference>
<keyword evidence="2" id="KW-0863">Zinc-finger</keyword>
<name>A0AAD6UXE1_9AGAR</name>
<keyword evidence="3" id="KW-0862">Zinc</keyword>
<dbReference type="PROSITE" id="PS50807">
    <property type="entry name" value="GCM"/>
    <property type="match status" value="1"/>
</dbReference>
<gene>
    <name evidence="6" type="ORF">GGX14DRAFT_679193</name>
</gene>
<evidence type="ECO:0000313" key="7">
    <source>
        <dbReference type="Proteomes" id="UP001219525"/>
    </source>
</evidence>
<organism evidence="6 7">
    <name type="scientific">Mycena pura</name>
    <dbReference type="NCBI Taxonomy" id="153505"/>
    <lineage>
        <taxon>Eukaryota</taxon>
        <taxon>Fungi</taxon>
        <taxon>Dikarya</taxon>
        <taxon>Basidiomycota</taxon>
        <taxon>Agaricomycotina</taxon>
        <taxon>Agaricomycetes</taxon>
        <taxon>Agaricomycetidae</taxon>
        <taxon>Agaricales</taxon>
        <taxon>Marasmiineae</taxon>
        <taxon>Mycenaceae</taxon>
        <taxon>Mycena</taxon>
    </lineage>
</organism>
<dbReference type="GO" id="GO:0006355">
    <property type="term" value="P:regulation of DNA-templated transcription"/>
    <property type="evidence" value="ECO:0007669"/>
    <property type="project" value="InterPro"/>
</dbReference>
<evidence type="ECO:0000259" key="5">
    <source>
        <dbReference type="PROSITE" id="PS50807"/>
    </source>
</evidence>
<evidence type="ECO:0000256" key="3">
    <source>
        <dbReference type="ARBA" id="ARBA00022833"/>
    </source>
</evidence>
<dbReference type="GO" id="GO:0008270">
    <property type="term" value="F:zinc ion binding"/>
    <property type="evidence" value="ECO:0007669"/>
    <property type="project" value="UniProtKB-KW"/>
</dbReference>
<dbReference type="InterPro" id="IPR001965">
    <property type="entry name" value="Znf_PHD"/>
</dbReference>
<dbReference type="InterPro" id="IPR011011">
    <property type="entry name" value="Znf_FYVE_PHD"/>
</dbReference>
<dbReference type="EMBL" id="JARJCW010000099">
    <property type="protein sequence ID" value="KAJ7194345.1"/>
    <property type="molecule type" value="Genomic_DNA"/>
</dbReference>
<feature type="compositionally biased region" description="Polar residues" evidence="4">
    <location>
        <begin position="165"/>
        <end position="178"/>
    </location>
</feature>
<comment type="caution">
    <text evidence="6">The sequence shown here is derived from an EMBL/GenBank/DDBJ whole genome shotgun (WGS) entry which is preliminary data.</text>
</comment>